<dbReference type="GO" id="GO:0140359">
    <property type="term" value="F:ABC-type transporter activity"/>
    <property type="evidence" value="ECO:0007669"/>
    <property type="project" value="InterPro"/>
</dbReference>
<evidence type="ECO:0000259" key="4">
    <source>
        <dbReference type="PROSITE" id="PS50929"/>
    </source>
</evidence>
<sequence>MLFLLVPLSTVLGRIGAYVRSKHMPITDDRAQATTELLHGIRVVKLFGWEMS</sequence>
<dbReference type="GO" id="GO:0005524">
    <property type="term" value="F:ATP binding"/>
    <property type="evidence" value="ECO:0007669"/>
    <property type="project" value="InterPro"/>
</dbReference>
<proteinExistence type="predicted"/>
<dbReference type="GO" id="GO:0016020">
    <property type="term" value="C:membrane"/>
    <property type="evidence" value="ECO:0007669"/>
    <property type="project" value="InterPro"/>
</dbReference>
<evidence type="ECO:0000256" key="3">
    <source>
        <dbReference type="ARBA" id="ARBA00023136"/>
    </source>
</evidence>
<accession>A0A0L0FFI8</accession>
<dbReference type="InterPro" id="IPR036640">
    <property type="entry name" value="ABC1_TM_sf"/>
</dbReference>
<evidence type="ECO:0000256" key="1">
    <source>
        <dbReference type="ARBA" id="ARBA00022692"/>
    </source>
</evidence>
<protein>
    <recommendedName>
        <fullName evidence="4">ABC transmembrane type-1 domain-containing protein</fullName>
    </recommendedName>
</protein>
<dbReference type="Gene3D" id="1.20.1560.10">
    <property type="entry name" value="ABC transporter type 1, transmembrane domain"/>
    <property type="match status" value="1"/>
</dbReference>
<dbReference type="RefSeq" id="XP_014149417.1">
    <property type="nucleotide sequence ID" value="XM_014293942.1"/>
</dbReference>
<keyword evidence="2" id="KW-1133">Transmembrane helix</keyword>
<keyword evidence="6" id="KW-1185">Reference proteome</keyword>
<dbReference type="GeneID" id="25912466"/>
<reference evidence="5 6" key="1">
    <citation type="submission" date="2011-02" db="EMBL/GenBank/DDBJ databases">
        <title>The Genome Sequence of Sphaeroforma arctica JP610.</title>
        <authorList>
            <consortium name="The Broad Institute Genome Sequencing Platform"/>
            <person name="Russ C."/>
            <person name="Cuomo C."/>
            <person name="Young S.K."/>
            <person name="Zeng Q."/>
            <person name="Gargeya S."/>
            <person name="Alvarado L."/>
            <person name="Berlin A."/>
            <person name="Chapman S.B."/>
            <person name="Chen Z."/>
            <person name="Freedman E."/>
            <person name="Gellesch M."/>
            <person name="Goldberg J."/>
            <person name="Griggs A."/>
            <person name="Gujja S."/>
            <person name="Heilman E."/>
            <person name="Heiman D."/>
            <person name="Howarth C."/>
            <person name="Mehta T."/>
            <person name="Neiman D."/>
            <person name="Pearson M."/>
            <person name="Roberts A."/>
            <person name="Saif S."/>
            <person name="Shea T."/>
            <person name="Shenoy N."/>
            <person name="Sisk P."/>
            <person name="Stolte C."/>
            <person name="Sykes S."/>
            <person name="White J."/>
            <person name="Yandava C."/>
            <person name="Burger G."/>
            <person name="Gray M.W."/>
            <person name="Holland P.W.H."/>
            <person name="King N."/>
            <person name="Lang F.B.F."/>
            <person name="Roger A.J."/>
            <person name="Ruiz-Trillo I."/>
            <person name="Haas B."/>
            <person name="Nusbaum C."/>
            <person name="Birren B."/>
        </authorList>
    </citation>
    <scope>NUCLEOTIDE SEQUENCE [LARGE SCALE GENOMIC DNA]</scope>
    <source>
        <strain evidence="5 6">JP610</strain>
    </source>
</reference>
<dbReference type="PROSITE" id="PS50929">
    <property type="entry name" value="ABC_TM1F"/>
    <property type="match status" value="1"/>
</dbReference>
<feature type="non-terminal residue" evidence="5">
    <location>
        <position position="52"/>
    </location>
</feature>
<dbReference type="Proteomes" id="UP000054560">
    <property type="component" value="Unassembled WGS sequence"/>
</dbReference>
<evidence type="ECO:0000256" key="2">
    <source>
        <dbReference type="ARBA" id="ARBA00022989"/>
    </source>
</evidence>
<name>A0A0L0FFI8_9EUKA</name>
<feature type="domain" description="ABC transmembrane type-1" evidence="4">
    <location>
        <begin position="1"/>
        <end position="52"/>
    </location>
</feature>
<keyword evidence="1" id="KW-0812">Transmembrane</keyword>
<dbReference type="AlphaFoldDB" id="A0A0L0FFI8"/>
<organism evidence="5 6">
    <name type="scientific">Sphaeroforma arctica JP610</name>
    <dbReference type="NCBI Taxonomy" id="667725"/>
    <lineage>
        <taxon>Eukaryota</taxon>
        <taxon>Ichthyosporea</taxon>
        <taxon>Ichthyophonida</taxon>
        <taxon>Sphaeroforma</taxon>
    </lineage>
</organism>
<gene>
    <name evidence="5" type="ORF">SARC_11962</name>
</gene>
<evidence type="ECO:0000313" key="5">
    <source>
        <dbReference type="EMBL" id="KNC75515.1"/>
    </source>
</evidence>
<dbReference type="OrthoDB" id="6500128at2759"/>
<keyword evidence="3" id="KW-0472">Membrane</keyword>
<dbReference type="EMBL" id="KQ243575">
    <property type="protein sequence ID" value="KNC75515.1"/>
    <property type="molecule type" value="Genomic_DNA"/>
</dbReference>
<dbReference type="InterPro" id="IPR011527">
    <property type="entry name" value="ABC1_TM_dom"/>
</dbReference>
<evidence type="ECO:0000313" key="6">
    <source>
        <dbReference type="Proteomes" id="UP000054560"/>
    </source>
</evidence>